<gene>
    <name evidence="1" type="ORF">B456_005G190000</name>
</gene>
<name>A0A0D2NFA8_GOSRA</name>
<dbReference type="Proteomes" id="UP000032304">
    <property type="component" value="Chromosome 5"/>
</dbReference>
<protein>
    <submittedName>
        <fullName evidence="1">Uncharacterized protein</fullName>
    </submittedName>
</protein>
<dbReference type="Gramene" id="KJB31412">
    <property type="protein sequence ID" value="KJB31412"/>
    <property type="gene ID" value="B456_005G190000"/>
</dbReference>
<accession>A0A0D2NFA8</accession>
<proteinExistence type="predicted"/>
<reference evidence="1 2" key="1">
    <citation type="journal article" date="2012" name="Nature">
        <title>Repeated polyploidization of Gossypium genomes and the evolution of spinnable cotton fibres.</title>
        <authorList>
            <person name="Paterson A.H."/>
            <person name="Wendel J.F."/>
            <person name="Gundlach H."/>
            <person name="Guo H."/>
            <person name="Jenkins J."/>
            <person name="Jin D."/>
            <person name="Llewellyn D."/>
            <person name="Showmaker K.C."/>
            <person name="Shu S."/>
            <person name="Udall J."/>
            <person name="Yoo M.J."/>
            <person name="Byers R."/>
            <person name="Chen W."/>
            <person name="Doron-Faigenboim A."/>
            <person name="Duke M.V."/>
            <person name="Gong L."/>
            <person name="Grimwood J."/>
            <person name="Grover C."/>
            <person name="Grupp K."/>
            <person name="Hu G."/>
            <person name="Lee T.H."/>
            <person name="Li J."/>
            <person name="Lin L."/>
            <person name="Liu T."/>
            <person name="Marler B.S."/>
            <person name="Page J.T."/>
            <person name="Roberts A.W."/>
            <person name="Romanel E."/>
            <person name="Sanders W.S."/>
            <person name="Szadkowski E."/>
            <person name="Tan X."/>
            <person name="Tang H."/>
            <person name="Xu C."/>
            <person name="Wang J."/>
            <person name="Wang Z."/>
            <person name="Zhang D."/>
            <person name="Zhang L."/>
            <person name="Ashrafi H."/>
            <person name="Bedon F."/>
            <person name="Bowers J.E."/>
            <person name="Brubaker C.L."/>
            <person name="Chee P.W."/>
            <person name="Das S."/>
            <person name="Gingle A.R."/>
            <person name="Haigler C.H."/>
            <person name="Harker D."/>
            <person name="Hoffmann L.V."/>
            <person name="Hovav R."/>
            <person name="Jones D.C."/>
            <person name="Lemke C."/>
            <person name="Mansoor S."/>
            <person name="ur Rahman M."/>
            <person name="Rainville L.N."/>
            <person name="Rambani A."/>
            <person name="Reddy U.K."/>
            <person name="Rong J.K."/>
            <person name="Saranga Y."/>
            <person name="Scheffler B.E."/>
            <person name="Scheffler J.A."/>
            <person name="Stelly D.M."/>
            <person name="Triplett B.A."/>
            <person name="Van Deynze A."/>
            <person name="Vaslin M.F."/>
            <person name="Waghmare V.N."/>
            <person name="Walford S.A."/>
            <person name="Wright R.J."/>
            <person name="Zaki E.A."/>
            <person name="Zhang T."/>
            <person name="Dennis E.S."/>
            <person name="Mayer K.F."/>
            <person name="Peterson D.G."/>
            <person name="Rokhsar D.S."/>
            <person name="Wang X."/>
            <person name="Schmutz J."/>
        </authorList>
    </citation>
    <scope>NUCLEOTIDE SEQUENCE [LARGE SCALE GENOMIC DNA]</scope>
</reference>
<evidence type="ECO:0000313" key="1">
    <source>
        <dbReference type="EMBL" id="KJB31412.1"/>
    </source>
</evidence>
<organism evidence="1 2">
    <name type="scientific">Gossypium raimondii</name>
    <name type="common">Peruvian cotton</name>
    <name type="synonym">Gossypium klotzschianum subsp. raimondii</name>
    <dbReference type="NCBI Taxonomy" id="29730"/>
    <lineage>
        <taxon>Eukaryota</taxon>
        <taxon>Viridiplantae</taxon>
        <taxon>Streptophyta</taxon>
        <taxon>Embryophyta</taxon>
        <taxon>Tracheophyta</taxon>
        <taxon>Spermatophyta</taxon>
        <taxon>Magnoliopsida</taxon>
        <taxon>eudicotyledons</taxon>
        <taxon>Gunneridae</taxon>
        <taxon>Pentapetalae</taxon>
        <taxon>rosids</taxon>
        <taxon>malvids</taxon>
        <taxon>Malvales</taxon>
        <taxon>Malvaceae</taxon>
        <taxon>Malvoideae</taxon>
        <taxon>Gossypium</taxon>
    </lineage>
</organism>
<evidence type="ECO:0000313" key="2">
    <source>
        <dbReference type="Proteomes" id="UP000032304"/>
    </source>
</evidence>
<dbReference type="EMBL" id="CM001744">
    <property type="protein sequence ID" value="KJB31412.1"/>
    <property type="molecule type" value="Genomic_DNA"/>
</dbReference>
<sequence>MQSSQGPSVGSSSRTTRMRRSCRFFCSSSITARPPAWMQKCSNASLKRSRAKSMEISPALHPIPERLKLLMLLLSLYLLITIADKDGVGEKRLQLTIRISMSLGFSPVFLNNESIAEKITTSASPLAASMVGFGGM</sequence>
<dbReference type="AlphaFoldDB" id="A0A0D2NFA8"/>
<keyword evidence="2" id="KW-1185">Reference proteome</keyword>